<evidence type="ECO:0000313" key="2">
    <source>
        <dbReference type="Proteomes" id="UP000004067"/>
    </source>
</evidence>
<gene>
    <name evidence="1" type="ORF">HMPREF9081_2248</name>
</gene>
<keyword evidence="2" id="KW-1185">Reference proteome</keyword>
<sequence>MILLSRVALKLLYDLQRLCVNMENLRLFFCKIGFMGQVFNDDMYDISFFAILWYAKMDFQIGRKNYV</sequence>
<protein>
    <submittedName>
        <fullName evidence="1">Uncharacterized protein</fullName>
    </submittedName>
</protein>
<proteinExistence type="predicted"/>
<dbReference type="EMBL" id="AFHQ01000055">
    <property type="protein sequence ID" value="EGK57563.1"/>
    <property type="molecule type" value="Genomic_DNA"/>
</dbReference>
<dbReference type="STRING" id="888060.HMPREF9081_2248"/>
<comment type="caution">
    <text evidence="1">The sequence shown here is derived from an EMBL/GenBank/DDBJ whole genome shotgun (WGS) entry which is preliminary data.</text>
</comment>
<dbReference type="Proteomes" id="UP000004067">
    <property type="component" value="Unassembled WGS sequence"/>
</dbReference>
<dbReference type="HOGENOM" id="CLU_2804599_0_0_9"/>
<evidence type="ECO:0000313" key="1">
    <source>
        <dbReference type="EMBL" id="EGK57563.1"/>
    </source>
</evidence>
<organism evidence="1 2">
    <name type="scientific">Centipeda periodontii DSM 2778</name>
    <dbReference type="NCBI Taxonomy" id="888060"/>
    <lineage>
        <taxon>Bacteria</taxon>
        <taxon>Bacillati</taxon>
        <taxon>Bacillota</taxon>
        <taxon>Negativicutes</taxon>
        <taxon>Selenomonadales</taxon>
        <taxon>Selenomonadaceae</taxon>
        <taxon>Centipeda</taxon>
    </lineage>
</organism>
<accession>F5RPR2</accession>
<dbReference type="AlphaFoldDB" id="F5RPR2"/>
<name>F5RPR2_9FIRM</name>
<reference evidence="1 2" key="1">
    <citation type="submission" date="2011-04" db="EMBL/GenBank/DDBJ databases">
        <authorList>
            <person name="Muzny D."/>
            <person name="Qin X."/>
            <person name="Deng J."/>
            <person name="Jiang H."/>
            <person name="Liu Y."/>
            <person name="Qu J."/>
            <person name="Song X.-Z."/>
            <person name="Zhang L."/>
            <person name="Thornton R."/>
            <person name="Coyle M."/>
            <person name="Francisco L."/>
            <person name="Jackson L."/>
            <person name="Javaid M."/>
            <person name="Korchina V."/>
            <person name="Kovar C."/>
            <person name="Mata R."/>
            <person name="Mathew T."/>
            <person name="Ngo R."/>
            <person name="Nguyen L."/>
            <person name="Nguyen N."/>
            <person name="Okwuonu G."/>
            <person name="Ongeri F."/>
            <person name="Pham C."/>
            <person name="Simmons D."/>
            <person name="Wilczek-Boney K."/>
            <person name="Hale W."/>
            <person name="Jakkamsetti A."/>
            <person name="Pham P."/>
            <person name="Ruth R."/>
            <person name="San Lucas F."/>
            <person name="Warren J."/>
            <person name="Zhang J."/>
            <person name="Zhao Z."/>
            <person name="Zhou C."/>
            <person name="Zhu D."/>
            <person name="Lee S."/>
            <person name="Bess C."/>
            <person name="Blankenburg K."/>
            <person name="Forbes L."/>
            <person name="Fu Q."/>
            <person name="Gubbala S."/>
            <person name="Hirani K."/>
            <person name="Jayaseelan J.C."/>
            <person name="Lara F."/>
            <person name="Munidasa M."/>
            <person name="Palculict T."/>
            <person name="Patil S."/>
            <person name="Pu L.-L."/>
            <person name="Saada N."/>
            <person name="Tang L."/>
            <person name="Weissenberger G."/>
            <person name="Zhu Y."/>
            <person name="Hemphill L."/>
            <person name="Shang Y."/>
            <person name="Youmans B."/>
            <person name="Ayvaz T."/>
            <person name="Ross M."/>
            <person name="Santibanez J."/>
            <person name="Aqrawi P."/>
            <person name="Gross S."/>
            <person name="Joshi V."/>
            <person name="Fowler G."/>
            <person name="Nazareth L."/>
            <person name="Reid J."/>
            <person name="Worley K."/>
            <person name="Petrosino J."/>
            <person name="Highlander S."/>
            <person name="Gibbs R."/>
        </authorList>
    </citation>
    <scope>NUCLEOTIDE SEQUENCE [LARGE SCALE GENOMIC DNA]</scope>
    <source>
        <strain evidence="1 2">DSM 2778</strain>
    </source>
</reference>